<accession>A0ABR8DFM9</accession>
<gene>
    <name evidence="1" type="ORF">H6G83_32845</name>
</gene>
<comment type="caution">
    <text evidence="1">The sequence shown here is derived from an EMBL/GenBank/DDBJ whole genome shotgun (WGS) entry which is preliminary data.</text>
</comment>
<sequence length="147" mass="17386">MNKSPQFKYAEGWHTRSRLTRQIQPLCTNNPFHGRATIVHHLYYRRSLIRRILGIFFLHFPHASISGCEIPGIDIVPVCDRCHQNFYGRSGERCSVHHPSVWKQKGGINNRQVELKVWELRIKFWLLVIGRICKNAITRNRQSKTRR</sequence>
<dbReference type="EMBL" id="JACJSG010000080">
    <property type="protein sequence ID" value="MBD2505333.1"/>
    <property type="molecule type" value="Genomic_DNA"/>
</dbReference>
<dbReference type="RefSeq" id="WP_190480041.1">
    <property type="nucleotide sequence ID" value="NZ_JACJSG010000080.1"/>
</dbReference>
<organism evidence="1 2">
    <name type="scientific">Anabaena azotica FACHB-119</name>
    <dbReference type="NCBI Taxonomy" id="947527"/>
    <lineage>
        <taxon>Bacteria</taxon>
        <taxon>Bacillati</taxon>
        <taxon>Cyanobacteriota</taxon>
        <taxon>Cyanophyceae</taxon>
        <taxon>Nostocales</taxon>
        <taxon>Nostocaceae</taxon>
        <taxon>Anabaena</taxon>
        <taxon>Anabaena azotica</taxon>
    </lineage>
</organism>
<protein>
    <submittedName>
        <fullName evidence="1">Uncharacterized protein</fullName>
    </submittedName>
</protein>
<name>A0ABR8DFM9_9NOST</name>
<keyword evidence="2" id="KW-1185">Reference proteome</keyword>
<reference evidence="1 2" key="1">
    <citation type="journal article" date="2020" name="ISME J.">
        <title>Comparative genomics reveals insights into cyanobacterial evolution and habitat adaptation.</title>
        <authorList>
            <person name="Chen M.Y."/>
            <person name="Teng W.K."/>
            <person name="Zhao L."/>
            <person name="Hu C.X."/>
            <person name="Zhou Y.K."/>
            <person name="Han B.P."/>
            <person name="Song L.R."/>
            <person name="Shu W.S."/>
        </authorList>
    </citation>
    <scope>NUCLEOTIDE SEQUENCE [LARGE SCALE GENOMIC DNA]</scope>
    <source>
        <strain evidence="1 2">FACHB-119</strain>
    </source>
</reference>
<dbReference type="Proteomes" id="UP000661112">
    <property type="component" value="Unassembled WGS sequence"/>
</dbReference>
<proteinExistence type="predicted"/>
<evidence type="ECO:0000313" key="1">
    <source>
        <dbReference type="EMBL" id="MBD2505333.1"/>
    </source>
</evidence>
<evidence type="ECO:0000313" key="2">
    <source>
        <dbReference type="Proteomes" id="UP000661112"/>
    </source>
</evidence>